<evidence type="ECO:0008006" key="4">
    <source>
        <dbReference type="Google" id="ProtNLM"/>
    </source>
</evidence>
<dbReference type="EMBL" id="CP015118">
    <property type="protein sequence ID" value="ARN22853.1"/>
    <property type="molecule type" value="Genomic_DNA"/>
</dbReference>
<dbReference type="PANTHER" id="PTHR36175">
    <property type="entry name" value="CYANOPHYCINASE"/>
    <property type="match status" value="1"/>
</dbReference>
<dbReference type="SUPFAM" id="SSF52317">
    <property type="entry name" value="Class I glutamine amidotransferase-like"/>
    <property type="match status" value="2"/>
</dbReference>
<feature type="chain" id="PRO_5030037032" description="Cyanophycinase" evidence="1">
    <location>
        <begin position="23"/>
        <end position="601"/>
    </location>
</feature>
<sequence>MAPRSLLVTLLLTLCVASGAIARDGPVRRLYPVGGGYEEALKGYSVEVARTARGPAVRMVMVPAAFADDPVLPEDPIILAEDVEALRLACEAVIDRIAFPAGCDVTSVPLYVAGDAYDPAILVRLADPTLHGIFFTGGDQAYAARILAGTPAEATMTTAAERGVVFGGTSAGAAIQSLAMNAGYTDAGDSTNALQKGSIDLWLGRPPQHRGLVFGSRQVVIDEHLHSRGRLGRMVNAAAQTADAYGHGGLLGLGFDYDTGAVITGDRWISSIQGVSSGIVVDLRTARTRHAWVGPNAALSARRVLTHVLPPGRQVAFDLARREPWWRGRPVPYDEPRGTPGLRSGHEAMLMLGGDVSEDLGGPVIREFVRQASKQRLGKIVVVAAAYASPADAQAAADLYARALVAAGWAGTTSIHLHGQTRLDAARAKDASGVLLLGGDQSLMGAVLADRAFTDWIRSAAGSANVVLFERAMTAAAGEHFDAIPEGDTADDAIAAFQSRNAVVRPGLGLLRGAAFEPRLQIDKRWGRLYGVGAQRRHTPVYGISESSAIVVHGGQARVVGTQPVVVLDGRNATFFDGSNGAFGALNVLLDVYEPGDTLSR</sequence>
<dbReference type="Gene3D" id="3.40.50.880">
    <property type="match status" value="2"/>
</dbReference>
<name>A0A1W6LF52_9BURK</name>
<dbReference type="Proteomes" id="UP000193427">
    <property type="component" value="Chromosome"/>
</dbReference>
<dbReference type="PANTHER" id="PTHR36175:SF1">
    <property type="entry name" value="CYANOPHYCINASE"/>
    <property type="match status" value="1"/>
</dbReference>
<dbReference type="STRING" id="946333.A4W93_24705"/>
<gene>
    <name evidence="2" type="ORF">A4W93_24705</name>
</gene>
<protein>
    <recommendedName>
        <fullName evidence="4">Cyanophycinase</fullName>
    </recommendedName>
</protein>
<accession>A0A1W6LF52</accession>
<dbReference type="KEGG" id="rgu:A4W93_24705"/>
<keyword evidence="1" id="KW-0732">Signal</keyword>
<proteinExistence type="predicted"/>
<feature type="signal peptide" evidence="1">
    <location>
        <begin position="1"/>
        <end position="22"/>
    </location>
</feature>
<evidence type="ECO:0000313" key="2">
    <source>
        <dbReference type="EMBL" id="ARN22853.1"/>
    </source>
</evidence>
<organism evidence="2 3">
    <name type="scientific">Piscinibacter gummiphilus</name>
    <dbReference type="NCBI Taxonomy" id="946333"/>
    <lineage>
        <taxon>Bacteria</taxon>
        <taxon>Pseudomonadati</taxon>
        <taxon>Pseudomonadota</taxon>
        <taxon>Betaproteobacteria</taxon>
        <taxon>Burkholderiales</taxon>
        <taxon>Sphaerotilaceae</taxon>
        <taxon>Piscinibacter</taxon>
    </lineage>
</organism>
<evidence type="ECO:0000256" key="1">
    <source>
        <dbReference type="SAM" id="SignalP"/>
    </source>
</evidence>
<evidence type="ECO:0000313" key="3">
    <source>
        <dbReference type="Proteomes" id="UP000193427"/>
    </source>
</evidence>
<keyword evidence="3" id="KW-1185">Reference proteome</keyword>
<dbReference type="AlphaFoldDB" id="A0A1W6LF52"/>
<dbReference type="InterPro" id="IPR029062">
    <property type="entry name" value="Class_I_gatase-like"/>
</dbReference>
<reference evidence="2 3" key="1">
    <citation type="submission" date="2016-04" db="EMBL/GenBank/DDBJ databases">
        <title>Complete genome sequence of natural rubber-degrading, novel Gram-negative bacterium, Rhizobacter gummiphilus strain NS21.</title>
        <authorList>
            <person name="Tabata M."/>
            <person name="Kasai D."/>
            <person name="Fukuda M."/>
        </authorList>
    </citation>
    <scope>NUCLEOTIDE SEQUENCE [LARGE SCALE GENOMIC DNA]</scope>
    <source>
        <strain evidence="2 3">NS21</strain>
    </source>
</reference>